<dbReference type="InterPro" id="IPR036864">
    <property type="entry name" value="Zn2-C6_fun-type_DNA-bd_sf"/>
</dbReference>
<dbReference type="Gene3D" id="4.10.240.10">
    <property type="entry name" value="Zn(2)-C6 fungal-type DNA-binding domain"/>
    <property type="match status" value="1"/>
</dbReference>
<evidence type="ECO:0000256" key="2">
    <source>
        <dbReference type="ARBA" id="ARBA00023242"/>
    </source>
</evidence>
<evidence type="ECO:0000313" key="6">
    <source>
        <dbReference type="Proteomes" id="UP000827549"/>
    </source>
</evidence>
<dbReference type="InterPro" id="IPR050797">
    <property type="entry name" value="Carb_Metab_Trans_Reg"/>
</dbReference>
<protein>
    <submittedName>
        <fullName evidence="5">Transcriptional activator protein acu-15</fullName>
    </submittedName>
</protein>
<evidence type="ECO:0000256" key="3">
    <source>
        <dbReference type="SAM" id="MobiDB-lite"/>
    </source>
</evidence>
<dbReference type="Proteomes" id="UP000827549">
    <property type="component" value="Chromosome 7"/>
</dbReference>
<dbReference type="PANTHER" id="PTHR31668:SF30">
    <property type="entry name" value="ZN(II)2CYS6 TRANSCRIPTION FACTOR (EUROFUNG)"/>
    <property type="match status" value="1"/>
</dbReference>
<dbReference type="CDD" id="cd12148">
    <property type="entry name" value="fungal_TF_MHR"/>
    <property type="match status" value="1"/>
</dbReference>
<evidence type="ECO:0000313" key="5">
    <source>
        <dbReference type="EMBL" id="WOO86219.1"/>
    </source>
</evidence>
<gene>
    <name evidence="5" type="primary">acu-15_4</name>
    <name evidence="5" type="ORF">LOC62_07G009702</name>
</gene>
<evidence type="ECO:0000256" key="1">
    <source>
        <dbReference type="ARBA" id="ARBA00022723"/>
    </source>
</evidence>
<dbReference type="RefSeq" id="XP_062632245.1">
    <property type="nucleotide sequence ID" value="XM_062776261.1"/>
</dbReference>
<dbReference type="Pfam" id="PF04082">
    <property type="entry name" value="Fungal_trans"/>
    <property type="match status" value="1"/>
</dbReference>
<keyword evidence="2" id="KW-0539">Nucleus</keyword>
<dbReference type="GO" id="GO:0008270">
    <property type="term" value="F:zinc ion binding"/>
    <property type="evidence" value="ECO:0007669"/>
    <property type="project" value="InterPro"/>
</dbReference>
<feature type="region of interest" description="Disordered" evidence="3">
    <location>
        <begin position="671"/>
        <end position="694"/>
    </location>
</feature>
<dbReference type="GO" id="GO:0003677">
    <property type="term" value="F:DNA binding"/>
    <property type="evidence" value="ECO:0007669"/>
    <property type="project" value="InterPro"/>
</dbReference>
<dbReference type="SUPFAM" id="SSF57701">
    <property type="entry name" value="Zn2/Cys6 DNA-binding domain"/>
    <property type="match status" value="1"/>
</dbReference>
<dbReference type="GeneID" id="87812863"/>
<name>A0AAF1BRT1_9TREE</name>
<keyword evidence="1" id="KW-0479">Metal-binding</keyword>
<organism evidence="5 6">
    <name type="scientific">Vanrija pseudolonga</name>
    <dbReference type="NCBI Taxonomy" id="143232"/>
    <lineage>
        <taxon>Eukaryota</taxon>
        <taxon>Fungi</taxon>
        <taxon>Dikarya</taxon>
        <taxon>Basidiomycota</taxon>
        <taxon>Agaricomycotina</taxon>
        <taxon>Tremellomycetes</taxon>
        <taxon>Trichosporonales</taxon>
        <taxon>Trichosporonaceae</taxon>
        <taxon>Vanrija</taxon>
    </lineage>
</organism>
<dbReference type="GO" id="GO:0006351">
    <property type="term" value="P:DNA-templated transcription"/>
    <property type="evidence" value="ECO:0007669"/>
    <property type="project" value="InterPro"/>
</dbReference>
<sequence length="694" mass="74934">MSGGADGGAADDAAAASAVAAAAAGPSRAGSAAAASPSKAQAAPPKASKTCDNCRKRKIKCVDDERDATLPCVGCRNLQIDCTYDYVKKKPGRKNSFALAMKAQQNGQDRDRATNGGRDGVGPVRQSLLSSQRALHAPYPDQHRHAPTGRPFSANGVSSTPSGLQGLLDAADAYDHRTPSASSQNPGATPRSPFSSFGGGGVTNGGPALRQHPENGGLSWLDSITLDNFGNGLDFGFNLMDGISQFPSEQAQLLSLESPENLMSNSAAQASNSYTSAREPQLEDVTSWANISHYISLYLQYLWPLLPLVHRQTFAEGLATRLDLRDTDFRALLLSLVAFSISQLPTSRLVTDQFDVEGLKRLQRRCHRTSQALQRTYHGHVSLTQICIIIFDNFYLLSIGLAHTAAARLGQAVQLAFTLGLHSDAKTASLGLDSIEVQLRRRVFWQLYASDKTRAIPGNPMLINDFQGVCSFPEAIDDEYITSQGMFPQPPQRTSVLEGFVSVSKLFRILSECFFHHRCILSDLQTIGVEWTVAAEERVHVVLAELPGAIQDPTTVLNEANRQVFATQRANILITAAIVKFALYDLRSALHIDDERLIRDRKAIAREIHSMLMSIPVEDLASNGESVRGKVFHIACALCGQAGSPGTDTDLVRDWCDMFSAITFVQMPPPADATMDSRANSPPPAMSVDAAPSS</sequence>
<dbReference type="SMART" id="SM00066">
    <property type="entry name" value="GAL4"/>
    <property type="match status" value="1"/>
</dbReference>
<dbReference type="EMBL" id="CP086720">
    <property type="protein sequence ID" value="WOO86219.1"/>
    <property type="molecule type" value="Genomic_DNA"/>
</dbReference>
<proteinExistence type="predicted"/>
<dbReference type="InterPro" id="IPR007219">
    <property type="entry name" value="XnlR_reg_dom"/>
</dbReference>
<dbReference type="PROSITE" id="PS00463">
    <property type="entry name" value="ZN2_CY6_FUNGAL_1"/>
    <property type="match status" value="1"/>
</dbReference>
<dbReference type="InterPro" id="IPR001138">
    <property type="entry name" value="Zn2Cys6_DnaBD"/>
</dbReference>
<feature type="region of interest" description="Disordered" evidence="3">
    <location>
        <begin position="16"/>
        <end position="50"/>
    </location>
</feature>
<keyword evidence="6" id="KW-1185">Reference proteome</keyword>
<dbReference type="PANTHER" id="PTHR31668">
    <property type="entry name" value="GLUCOSE TRANSPORT TRANSCRIPTION REGULATOR RGT1-RELATED-RELATED"/>
    <property type="match status" value="1"/>
</dbReference>
<dbReference type="CDD" id="cd00067">
    <property type="entry name" value="GAL4"/>
    <property type="match status" value="1"/>
</dbReference>
<dbReference type="SMART" id="SM00906">
    <property type="entry name" value="Fungal_trans"/>
    <property type="match status" value="1"/>
</dbReference>
<feature type="region of interest" description="Disordered" evidence="3">
    <location>
        <begin position="102"/>
        <end position="124"/>
    </location>
</feature>
<dbReference type="PROSITE" id="PS50048">
    <property type="entry name" value="ZN2_CY6_FUNGAL_2"/>
    <property type="match status" value="1"/>
</dbReference>
<feature type="compositionally biased region" description="Low complexity" evidence="3">
    <location>
        <begin position="16"/>
        <end position="48"/>
    </location>
</feature>
<evidence type="ECO:0000259" key="4">
    <source>
        <dbReference type="PROSITE" id="PS50048"/>
    </source>
</evidence>
<accession>A0AAF1BRT1</accession>
<reference evidence="5" key="1">
    <citation type="submission" date="2023-10" db="EMBL/GenBank/DDBJ databases">
        <authorList>
            <person name="Noh H."/>
        </authorList>
    </citation>
    <scope>NUCLEOTIDE SEQUENCE</scope>
    <source>
        <strain evidence="5">DUCC4014</strain>
    </source>
</reference>
<dbReference type="AlphaFoldDB" id="A0AAF1BRT1"/>
<dbReference type="GO" id="GO:0000981">
    <property type="term" value="F:DNA-binding transcription factor activity, RNA polymerase II-specific"/>
    <property type="evidence" value="ECO:0007669"/>
    <property type="project" value="InterPro"/>
</dbReference>
<feature type="region of interest" description="Disordered" evidence="3">
    <location>
        <begin position="139"/>
        <end position="214"/>
    </location>
</feature>
<dbReference type="Pfam" id="PF00172">
    <property type="entry name" value="Zn_clus"/>
    <property type="match status" value="1"/>
</dbReference>
<feature type="domain" description="Zn(2)-C6 fungal-type" evidence="4">
    <location>
        <begin position="50"/>
        <end position="84"/>
    </location>
</feature>